<keyword evidence="7 8" id="KW-0472">Membrane</keyword>
<dbReference type="Gene3D" id="1.50.10.150">
    <property type="entry name" value="Voltage-dependent anion channel"/>
    <property type="match status" value="1"/>
</dbReference>
<proteinExistence type="inferred from homology"/>
<comment type="subcellular location">
    <subcellularLocation>
        <location evidence="1">Cell membrane</location>
        <topology evidence="1">Multi-pass membrane protein</topology>
    </subcellularLocation>
</comment>
<dbReference type="InterPro" id="IPR051629">
    <property type="entry name" value="Sulfite_efflux_TDT"/>
</dbReference>
<reference evidence="9" key="1">
    <citation type="submission" date="2023-06" db="EMBL/GenBank/DDBJ databases">
        <authorList>
            <consortium name="Lawrence Berkeley National Laboratory"/>
            <person name="Ahrendt S."/>
            <person name="Sahu N."/>
            <person name="Indic B."/>
            <person name="Wong-Bajracharya J."/>
            <person name="Merenyi Z."/>
            <person name="Ke H.-M."/>
            <person name="Monk M."/>
            <person name="Kocsube S."/>
            <person name="Drula E."/>
            <person name="Lipzen A."/>
            <person name="Balint B."/>
            <person name="Henrissat B."/>
            <person name="Andreopoulos B."/>
            <person name="Martin F.M."/>
            <person name="Harder C.B."/>
            <person name="Rigling D."/>
            <person name="Ford K.L."/>
            <person name="Foster G.D."/>
            <person name="Pangilinan J."/>
            <person name="Papanicolaou A."/>
            <person name="Barry K."/>
            <person name="LaButti K."/>
            <person name="Viragh M."/>
            <person name="Koriabine M."/>
            <person name="Yan M."/>
            <person name="Riley R."/>
            <person name="Champramary S."/>
            <person name="Plett K.L."/>
            <person name="Tsai I.J."/>
            <person name="Slot J."/>
            <person name="Sipos G."/>
            <person name="Plett J."/>
            <person name="Nagy L.G."/>
            <person name="Grigoriev I.V."/>
        </authorList>
    </citation>
    <scope>NUCLEOTIDE SEQUENCE</scope>
    <source>
        <strain evidence="9">HWK02</strain>
    </source>
</reference>
<comment type="similarity">
    <text evidence="2">Belongs to the tellurite-resistance/dicarboxylate transporter (TDT) family.</text>
</comment>
<dbReference type="Pfam" id="PF03595">
    <property type="entry name" value="SLAC1"/>
    <property type="match status" value="1"/>
</dbReference>
<feature type="transmembrane region" description="Helical" evidence="8">
    <location>
        <begin position="364"/>
        <end position="387"/>
    </location>
</feature>
<feature type="transmembrane region" description="Helical" evidence="8">
    <location>
        <begin position="214"/>
        <end position="237"/>
    </location>
</feature>
<feature type="transmembrane region" description="Helical" evidence="8">
    <location>
        <begin position="60"/>
        <end position="84"/>
    </location>
</feature>
<sequence>MIAFSACSPEPQDFMADSSNKTFRDVIRHFSPAWFTVNMSTGILSILFHDFPYGAESKGMRIATLAFFLLNLCLYILFTVLSVVRFIMFPELWGILCRHPVERLFICAFPTGAITLLAIAVSLIHEDYSLGDKPFLYVIWAFWWLDVAGSVLCFFGTLHGMMIAHKHPTMQTMTSAWLLPVISLIVTSSGGAVLSSSLYRYSLNHALVTAAFSIYLVSIGLSVNLMILTVYLLRLIVRGLPSGTGIYSIFLPLGPTGRAGYTILLLGQFFRAVLPLPYGSSELLTAVTTGESVSVMCTTLALALWSLESMWLFFAILGMYTVLRQTRVPFKLEIWGIIFPNGVYANLTLSLAKTLDSPFFRVWGSIYAVATLIMWCTVATRTLALVYTKQIFEAPSLVTAVEGKPESELVSERMFMDAATSTEPSQHFLRSETLTLDDGEDF</sequence>
<feature type="transmembrane region" description="Helical" evidence="8">
    <location>
        <begin position="104"/>
        <end position="125"/>
    </location>
</feature>
<evidence type="ECO:0000256" key="5">
    <source>
        <dbReference type="ARBA" id="ARBA00022692"/>
    </source>
</evidence>
<dbReference type="AlphaFoldDB" id="A0AA39PVX3"/>
<evidence type="ECO:0000256" key="1">
    <source>
        <dbReference type="ARBA" id="ARBA00004651"/>
    </source>
</evidence>
<dbReference type="EMBL" id="JAUEPU010000034">
    <property type="protein sequence ID" value="KAK0490103.1"/>
    <property type="molecule type" value="Genomic_DNA"/>
</dbReference>
<dbReference type="GO" id="GO:0005886">
    <property type="term" value="C:plasma membrane"/>
    <property type="evidence" value="ECO:0007669"/>
    <property type="project" value="UniProtKB-SubCell"/>
</dbReference>
<dbReference type="InterPro" id="IPR038665">
    <property type="entry name" value="Voltage-dep_anion_channel_sf"/>
</dbReference>
<feature type="transmembrane region" description="Helical" evidence="8">
    <location>
        <begin position="293"/>
        <end position="320"/>
    </location>
</feature>
<keyword evidence="3" id="KW-0813">Transport</keyword>
<feature type="transmembrane region" description="Helical" evidence="8">
    <location>
        <begin position="176"/>
        <end position="194"/>
    </location>
</feature>
<evidence type="ECO:0000313" key="9">
    <source>
        <dbReference type="EMBL" id="KAK0490103.1"/>
    </source>
</evidence>
<keyword evidence="5 8" id="KW-0812">Transmembrane</keyword>
<keyword evidence="10" id="KW-1185">Reference proteome</keyword>
<gene>
    <name evidence="9" type="ORF">EDD18DRAFT_1358739</name>
</gene>
<accession>A0AA39PVX3</accession>
<keyword evidence="6 8" id="KW-1133">Transmembrane helix</keyword>
<dbReference type="GO" id="GO:0000319">
    <property type="term" value="F:sulfite transmembrane transporter activity"/>
    <property type="evidence" value="ECO:0007669"/>
    <property type="project" value="TreeGrafter"/>
</dbReference>
<evidence type="ECO:0000313" key="10">
    <source>
        <dbReference type="Proteomes" id="UP001175228"/>
    </source>
</evidence>
<protein>
    <submittedName>
        <fullName evidence="9">Voltage-dependent anion channel</fullName>
    </submittedName>
</protein>
<comment type="caution">
    <text evidence="9">The sequence shown here is derived from an EMBL/GenBank/DDBJ whole genome shotgun (WGS) entry which is preliminary data.</text>
</comment>
<evidence type="ECO:0000256" key="4">
    <source>
        <dbReference type="ARBA" id="ARBA00022475"/>
    </source>
</evidence>
<organism evidence="9 10">
    <name type="scientific">Armillaria luteobubalina</name>
    <dbReference type="NCBI Taxonomy" id="153913"/>
    <lineage>
        <taxon>Eukaryota</taxon>
        <taxon>Fungi</taxon>
        <taxon>Dikarya</taxon>
        <taxon>Basidiomycota</taxon>
        <taxon>Agaricomycotina</taxon>
        <taxon>Agaricomycetes</taxon>
        <taxon>Agaricomycetidae</taxon>
        <taxon>Agaricales</taxon>
        <taxon>Marasmiineae</taxon>
        <taxon>Physalacriaceae</taxon>
        <taxon>Armillaria</taxon>
    </lineage>
</organism>
<keyword evidence="4" id="KW-1003">Cell membrane</keyword>
<feature type="transmembrane region" description="Helical" evidence="8">
    <location>
        <begin position="249"/>
        <end position="273"/>
    </location>
</feature>
<evidence type="ECO:0000256" key="7">
    <source>
        <dbReference type="ARBA" id="ARBA00023136"/>
    </source>
</evidence>
<dbReference type="InterPro" id="IPR004695">
    <property type="entry name" value="SLAC1/Mae1/Ssu1/TehA"/>
</dbReference>
<evidence type="ECO:0000256" key="2">
    <source>
        <dbReference type="ARBA" id="ARBA00008566"/>
    </source>
</evidence>
<feature type="transmembrane region" description="Helical" evidence="8">
    <location>
        <begin position="332"/>
        <end position="352"/>
    </location>
</feature>
<evidence type="ECO:0000256" key="3">
    <source>
        <dbReference type="ARBA" id="ARBA00022448"/>
    </source>
</evidence>
<evidence type="ECO:0000256" key="6">
    <source>
        <dbReference type="ARBA" id="ARBA00022989"/>
    </source>
</evidence>
<dbReference type="PANTHER" id="PTHR31686:SF3">
    <property type="entry name" value="ACID TRANSPORT PROTEIN, PUTATIVE (AFU_ORTHOLOGUE AFUA_4G09410)-RELATED"/>
    <property type="match status" value="1"/>
</dbReference>
<dbReference type="Proteomes" id="UP001175228">
    <property type="component" value="Unassembled WGS sequence"/>
</dbReference>
<feature type="transmembrane region" description="Helical" evidence="8">
    <location>
        <begin position="30"/>
        <end position="48"/>
    </location>
</feature>
<dbReference type="PANTHER" id="PTHR31686">
    <property type="match status" value="1"/>
</dbReference>
<feature type="transmembrane region" description="Helical" evidence="8">
    <location>
        <begin position="137"/>
        <end position="164"/>
    </location>
</feature>
<evidence type="ECO:0000256" key="8">
    <source>
        <dbReference type="SAM" id="Phobius"/>
    </source>
</evidence>
<name>A0AA39PVX3_9AGAR</name>